<evidence type="ECO:0000313" key="3">
    <source>
        <dbReference type="Proteomes" id="UP000535078"/>
    </source>
</evidence>
<reference evidence="2 3" key="1">
    <citation type="submission" date="2020-03" db="EMBL/GenBank/DDBJ databases">
        <title>Genomic Encyclopedia of Type Strains, Phase IV (KMG-IV): sequencing the most valuable type-strain genomes for metagenomic binning, comparative biology and taxonomic classification.</title>
        <authorList>
            <person name="Goeker M."/>
        </authorList>
    </citation>
    <scope>NUCLEOTIDE SEQUENCE [LARGE SCALE GENOMIC DNA]</scope>
    <source>
        <strain evidence="2 3">DSM 25229</strain>
    </source>
</reference>
<name>A0A7X5XUS3_9SPHN</name>
<feature type="region of interest" description="Disordered" evidence="1">
    <location>
        <begin position="45"/>
        <end position="64"/>
    </location>
</feature>
<gene>
    <name evidence="2" type="ORF">GGR90_003573</name>
</gene>
<sequence>MNTSPTHKPYSLRKAREDGSVDQFAADHEADPPGDEAALIATLQSMAGKSKEAPEASTPDHCDD</sequence>
<dbReference type="Proteomes" id="UP000535078">
    <property type="component" value="Unassembled WGS sequence"/>
</dbReference>
<evidence type="ECO:0000256" key="1">
    <source>
        <dbReference type="SAM" id="MobiDB-lite"/>
    </source>
</evidence>
<protein>
    <submittedName>
        <fullName evidence="2">Uncharacterized protein</fullName>
    </submittedName>
</protein>
<accession>A0A7X5XUS3</accession>
<organism evidence="2 3">
    <name type="scientific">Sphingopyxis italica</name>
    <dbReference type="NCBI Taxonomy" id="1129133"/>
    <lineage>
        <taxon>Bacteria</taxon>
        <taxon>Pseudomonadati</taxon>
        <taxon>Pseudomonadota</taxon>
        <taxon>Alphaproteobacteria</taxon>
        <taxon>Sphingomonadales</taxon>
        <taxon>Sphingomonadaceae</taxon>
        <taxon>Sphingopyxis</taxon>
    </lineage>
</organism>
<dbReference type="AlphaFoldDB" id="A0A7X5XUS3"/>
<proteinExistence type="predicted"/>
<feature type="region of interest" description="Disordered" evidence="1">
    <location>
        <begin position="1"/>
        <end position="33"/>
    </location>
</feature>
<evidence type="ECO:0000313" key="2">
    <source>
        <dbReference type="EMBL" id="NJB91364.1"/>
    </source>
</evidence>
<feature type="compositionally biased region" description="Basic and acidic residues" evidence="1">
    <location>
        <begin position="14"/>
        <end position="31"/>
    </location>
</feature>
<dbReference type="EMBL" id="JAATIT010000005">
    <property type="protein sequence ID" value="NJB91364.1"/>
    <property type="molecule type" value="Genomic_DNA"/>
</dbReference>
<comment type="caution">
    <text evidence="2">The sequence shown here is derived from an EMBL/GenBank/DDBJ whole genome shotgun (WGS) entry which is preliminary data.</text>
</comment>
<feature type="compositionally biased region" description="Basic and acidic residues" evidence="1">
    <location>
        <begin position="49"/>
        <end position="64"/>
    </location>
</feature>
<keyword evidence="3" id="KW-1185">Reference proteome</keyword>